<dbReference type="AlphaFoldDB" id="A0A9J6P1X5"/>
<dbReference type="InterPro" id="IPR004761">
    <property type="entry name" value="Spore_GerAB"/>
</dbReference>
<feature type="transmembrane region" description="Helical" evidence="8">
    <location>
        <begin position="12"/>
        <end position="29"/>
    </location>
</feature>
<protein>
    <submittedName>
        <fullName evidence="9">Endospore germination permease</fullName>
    </submittedName>
</protein>
<keyword evidence="6 8" id="KW-1133">Transmembrane helix</keyword>
<dbReference type="Proteomes" id="UP001056429">
    <property type="component" value="Unassembled WGS sequence"/>
</dbReference>
<dbReference type="RefSeq" id="WP_250859094.1">
    <property type="nucleotide sequence ID" value="NZ_JAGSOJ010000002.1"/>
</dbReference>
<evidence type="ECO:0000256" key="3">
    <source>
        <dbReference type="ARBA" id="ARBA00022448"/>
    </source>
</evidence>
<name>A0A9J6P1X5_9CLOT</name>
<dbReference type="GO" id="GO:0009847">
    <property type="term" value="P:spore germination"/>
    <property type="evidence" value="ECO:0007669"/>
    <property type="project" value="InterPro"/>
</dbReference>
<feature type="transmembrane region" description="Helical" evidence="8">
    <location>
        <begin position="219"/>
        <end position="239"/>
    </location>
</feature>
<dbReference type="Pfam" id="PF03845">
    <property type="entry name" value="Spore_permease"/>
    <property type="match status" value="1"/>
</dbReference>
<keyword evidence="5 8" id="KW-0812">Transmembrane</keyword>
<dbReference type="PANTHER" id="PTHR34975:SF2">
    <property type="entry name" value="SPORE GERMINATION PROTEIN A2"/>
    <property type="match status" value="1"/>
</dbReference>
<feature type="transmembrane region" description="Helical" evidence="8">
    <location>
        <begin position="304"/>
        <end position="323"/>
    </location>
</feature>
<gene>
    <name evidence="9" type="ORF">KDK92_09865</name>
</gene>
<comment type="similarity">
    <text evidence="2">Belongs to the amino acid-polyamine-organocation (APC) superfamily. Spore germination protein (SGP) (TC 2.A.3.9) family.</text>
</comment>
<evidence type="ECO:0000256" key="5">
    <source>
        <dbReference type="ARBA" id="ARBA00022692"/>
    </source>
</evidence>
<dbReference type="GO" id="GO:0016020">
    <property type="term" value="C:membrane"/>
    <property type="evidence" value="ECO:0007669"/>
    <property type="project" value="UniProtKB-SubCell"/>
</dbReference>
<feature type="transmembrane region" description="Helical" evidence="8">
    <location>
        <begin position="270"/>
        <end position="292"/>
    </location>
</feature>
<evidence type="ECO:0000313" key="9">
    <source>
        <dbReference type="EMBL" id="MCM1990049.1"/>
    </source>
</evidence>
<reference evidence="9" key="2">
    <citation type="submission" date="2021-04" db="EMBL/GenBank/DDBJ databases">
        <authorList>
            <person name="Dong X."/>
        </authorList>
    </citation>
    <scope>NUCLEOTIDE SEQUENCE</scope>
    <source>
        <strain evidence="9">ZWT</strain>
    </source>
</reference>
<sequence length="368" mass="41750">MNNRGFIDKYGVFVTITVAILGVTLFALPKLMMEYSGTNGWIVTIIAGVIAWGIAYMIYTVIAMNNYNRFDIILKDSFGNVLSKIIIVIFIFYTIVIISSELRAFVEMIKMYLLEKTPLELIMIIFILTGVSLIRGDLRVLIAFNGIAFWVMIIPIIVSMLVSIGEGDLTNILPLIQASNMDYLKGIQTALFAFAGFEILFLIIPYVKNQKESKKVLKWSFLLIIFVYCIAILVTVAMFSTSQTKILFWPTITLIRSVELPGSLIEHWEGVVMTFFIMFYFTTFVNSFYFTADLLKNAFKLDDVKLTTIIITPVIFIVALLPSNISQVRELSRQLLPIFAGAFLIVLPVILFIIAIIKRRDKNEENKG</sequence>
<evidence type="ECO:0000256" key="2">
    <source>
        <dbReference type="ARBA" id="ARBA00007998"/>
    </source>
</evidence>
<evidence type="ECO:0000256" key="8">
    <source>
        <dbReference type="SAM" id="Phobius"/>
    </source>
</evidence>
<dbReference type="EMBL" id="JAGSOJ010000002">
    <property type="protein sequence ID" value="MCM1990049.1"/>
    <property type="molecule type" value="Genomic_DNA"/>
</dbReference>
<feature type="transmembrane region" description="Helical" evidence="8">
    <location>
        <begin position="85"/>
        <end position="106"/>
    </location>
</feature>
<feature type="transmembrane region" description="Helical" evidence="8">
    <location>
        <begin position="141"/>
        <end position="164"/>
    </location>
</feature>
<feature type="transmembrane region" description="Helical" evidence="8">
    <location>
        <begin position="335"/>
        <end position="357"/>
    </location>
</feature>
<evidence type="ECO:0000256" key="1">
    <source>
        <dbReference type="ARBA" id="ARBA00004141"/>
    </source>
</evidence>
<dbReference type="Gene3D" id="1.20.1740.10">
    <property type="entry name" value="Amino acid/polyamine transporter I"/>
    <property type="match status" value="1"/>
</dbReference>
<proteinExistence type="inferred from homology"/>
<keyword evidence="10" id="KW-1185">Reference proteome</keyword>
<feature type="transmembrane region" description="Helical" evidence="8">
    <location>
        <begin position="184"/>
        <end position="207"/>
    </location>
</feature>
<reference evidence="9" key="1">
    <citation type="journal article" date="2021" name="mSystems">
        <title>Bacteria and Archaea Synergistically Convert Glycine Betaine to Biogenic Methane in the Formosa Cold Seep of the South China Sea.</title>
        <authorList>
            <person name="Li L."/>
            <person name="Zhang W."/>
            <person name="Zhang S."/>
            <person name="Song L."/>
            <person name="Sun Q."/>
            <person name="Zhang H."/>
            <person name="Xiang H."/>
            <person name="Dong X."/>
        </authorList>
    </citation>
    <scope>NUCLEOTIDE SEQUENCE</scope>
    <source>
        <strain evidence="9">ZWT</strain>
    </source>
</reference>
<dbReference type="NCBIfam" id="TIGR00912">
    <property type="entry name" value="2A0309"/>
    <property type="match status" value="1"/>
</dbReference>
<keyword evidence="7 8" id="KW-0472">Membrane</keyword>
<comment type="subcellular location">
    <subcellularLocation>
        <location evidence="1">Membrane</location>
        <topology evidence="1">Multi-pass membrane protein</topology>
    </subcellularLocation>
</comment>
<accession>A0A9J6P1X5</accession>
<feature type="transmembrane region" description="Helical" evidence="8">
    <location>
        <begin position="41"/>
        <end position="64"/>
    </location>
</feature>
<evidence type="ECO:0000256" key="4">
    <source>
        <dbReference type="ARBA" id="ARBA00022544"/>
    </source>
</evidence>
<evidence type="ECO:0000313" key="10">
    <source>
        <dbReference type="Proteomes" id="UP001056429"/>
    </source>
</evidence>
<comment type="caution">
    <text evidence="9">The sequence shown here is derived from an EMBL/GenBank/DDBJ whole genome shotgun (WGS) entry which is preliminary data.</text>
</comment>
<feature type="transmembrane region" description="Helical" evidence="8">
    <location>
        <begin position="118"/>
        <end position="134"/>
    </location>
</feature>
<evidence type="ECO:0000256" key="6">
    <source>
        <dbReference type="ARBA" id="ARBA00022989"/>
    </source>
</evidence>
<dbReference type="PANTHER" id="PTHR34975">
    <property type="entry name" value="SPORE GERMINATION PROTEIN A2"/>
    <property type="match status" value="1"/>
</dbReference>
<keyword evidence="3" id="KW-0813">Transport</keyword>
<evidence type="ECO:0000256" key="7">
    <source>
        <dbReference type="ARBA" id="ARBA00023136"/>
    </source>
</evidence>
<keyword evidence="4" id="KW-0309">Germination</keyword>
<organism evidence="9 10">
    <name type="scientific">Oceanirhabdus seepicola</name>
    <dbReference type="NCBI Taxonomy" id="2828781"/>
    <lineage>
        <taxon>Bacteria</taxon>
        <taxon>Bacillati</taxon>
        <taxon>Bacillota</taxon>
        <taxon>Clostridia</taxon>
        <taxon>Eubacteriales</taxon>
        <taxon>Clostridiaceae</taxon>
        <taxon>Oceanirhabdus</taxon>
    </lineage>
</organism>